<dbReference type="InterPro" id="IPR015947">
    <property type="entry name" value="PUA-like_sf"/>
</dbReference>
<accession>A0A7W6K4P5</accession>
<organism evidence="2 3">
    <name type="scientific">Allorhizobium borbori</name>
    <dbReference type="NCBI Taxonomy" id="485907"/>
    <lineage>
        <taxon>Bacteria</taxon>
        <taxon>Pseudomonadati</taxon>
        <taxon>Pseudomonadota</taxon>
        <taxon>Alphaproteobacteria</taxon>
        <taxon>Hyphomicrobiales</taxon>
        <taxon>Rhizobiaceae</taxon>
        <taxon>Rhizobium/Agrobacterium group</taxon>
        <taxon>Allorhizobium</taxon>
    </lineage>
</organism>
<gene>
    <name evidence="2" type="ORF">GGQ66_002535</name>
</gene>
<sequence>MKVGNARYDGPDDFPEIAPVFPLTGALLLPGSHLPLNVFEPRYIALMDHAIASNRLVTMVQPRLTETAGETTNPALCDVGCLGRITSFSETGDGRYIVSLAGICRVRLLEETTTGDDLFRSIRILPFLSDLGVAGEEPDVDRNALMTVFRAYLEQHRLEADWESIERAGNLALVNSLCMMSPFGAAEKQALLEAASLKARSATLVAMLEMLVARSPGTPSNTLQ</sequence>
<feature type="domain" description="Lon N-terminal" evidence="1">
    <location>
        <begin position="18"/>
        <end position="212"/>
    </location>
</feature>
<dbReference type="SMART" id="SM00464">
    <property type="entry name" value="LON"/>
    <property type="match status" value="1"/>
</dbReference>
<dbReference type="PANTHER" id="PTHR46732:SF8">
    <property type="entry name" value="ATP-DEPENDENT PROTEASE LA (LON) DOMAIN PROTEIN"/>
    <property type="match status" value="1"/>
</dbReference>
<evidence type="ECO:0000313" key="3">
    <source>
        <dbReference type="Proteomes" id="UP000584824"/>
    </source>
</evidence>
<reference evidence="2 3" key="1">
    <citation type="submission" date="2020-08" db="EMBL/GenBank/DDBJ databases">
        <title>Genomic Encyclopedia of Type Strains, Phase IV (KMG-IV): sequencing the most valuable type-strain genomes for metagenomic binning, comparative biology and taxonomic classification.</title>
        <authorList>
            <person name="Goeker M."/>
        </authorList>
    </citation>
    <scope>NUCLEOTIDE SEQUENCE [LARGE SCALE GENOMIC DNA]</scope>
    <source>
        <strain evidence="2 3">DSM 26385</strain>
    </source>
</reference>
<evidence type="ECO:0000259" key="1">
    <source>
        <dbReference type="PROSITE" id="PS51787"/>
    </source>
</evidence>
<proteinExistence type="predicted"/>
<dbReference type="PROSITE" id="PS51787">
    <property type="entry name" value="LON_N"/>
    <property type="match status" value="1"/>
</dbReference>
<keyword evidence="3" id="KW-1185">Reference proteome</keyword>
<name>A0A7W6K4P5_9HYPH</name>
<evidence type="ECO:0000313" key="2">
    <source>
        <dbReference type="EMBL" id="MBB4103967.1"/>
    </source>
</evidence>
<dbReference type="InterPro" id="IPR003111">
    <property type="entry name" value="Lon_prtase_N"/>
</dbReference>
<dbReference type="AlphaFoldDB" id="A0A7W6K4P5"/>
<protein>
    <recommendedName>
        <fullName evidence="1">Lon N-terminal domain-containing protein</fullName>
    </recommendedName>
</protein>
<comment type="caution">
    <text evidence="2">The sequence shown here is derived from an EMBL/GenBank/DDBJ whole genome shotgun (WGS) entry which is preliminary data.</text>
</comment>
<dbReference type="SUPFAM" id="SSF88697">
    <property type="entry name" value="PUA domain-like"/>
    <property type="match status" value="1"/>
</dbReference>
<dbReference type="EMBL" id="JACIDU010000009">
    <property type="protein sequence ID" value="MBB4103967.1"/>
    <property type="molecule type" value="Genomic_DNA"/>
</dbReference>
<dbReference type="PANTHER" id="PTHR46732">
    <property type="entry name" value="ATP-DEPENDENT PROTEASE LA (LON) DOMAIN PROTEIN"/>
    <property type="match status" value="1"/>
</dbReference>
<dbReference type="Gene3D" id="2.30.130.40">
    <property type="entry name" value="LON domain-like"/>
    <property type="match status" value="1"/>
</dbReference>
<dbReference type="Proteomes" id="UP000584824">
    <property type="component" value="Unassembled WGS sequence"/>
</dbReference>
<dbReference type="RefSeq" id="WP_183792995.1">
    <property type="nucleotide sequence ID" value="NZ_JACIDU010000009.1"/>
</dbReference>
<dbReference type="Pfam" id="PF02190">
    <property type="entry name" value="LON_substr_bdg"/>
    <property type="match status" value="1"/>
</dbReference>
<dbReference type="InterPro" id="IPR046336">
    <property type="entry name" value="Lon_prtase_N_sf"/>
</dbReference>